<evidence type="ECO:0000256" key="5">
    <source>
        <dbReference type="ARBA" id="ARBA00023239"/>
    </source>
</evidence>
<comment type="caution">
    <text evidence="8">The sequence shown here is derived from an EMBL/GenBank/DDBJ whole genome shotgun (WGS) entry which is preliminary data.</text>
</comment>
<dbReference type="InterPro" id="IPR003770">
    <property type="entry name" value="MLTG-like"/>
</dbReference>
<organism evidence="8 9">
    <name type="scientific">Candidatus Ryanbacteria bacterium RIFCSPLOWO2_01_FULL_48_26</name>
    <dbReference type="NCBI Taxonomy" id="1802126"/>
    <lineage>
        <taxon>Bacteria</taxon>
        <taxon>Candidatus Ryaniibacteriota</taxon>
    </lineage>
</organism>
<dbReference type="GO" id="GO:0005886">
    <property type="term" value="C:plasma membrane"/>
    <property type="evidence" value="ECO:0007669"/>
    <property type="project" value="UniProtKB-SubCell"/>
</dbReference>
<keyword evidence="6 7" id="KW-0961">Cell wall biogenesis/degradation</keyword>
<protein>
    <recommendedName>
        <fullName evidence="7">Endolytic murein transglycosylase</fullName>
        <ecNumber evidence="7">4.2.2.29</ecNumber>
    </recommendedName>
    <alternativeName>
        <fullName evidence="7">Peptidoglycan lytic transglycosylase</fullName>
    </alternativeName>
    <alternativeName>
        <fullName evidence="7">Peptidoglycan polymerization terminase</fullName>
    </alternativeName>
</protein>
<sequence length="362" mass="39560">MGAIDVKKIVVGGSICVIAIMLAGFFLHLLSPVGRESGERQISFEVKPGDGYKDIISNLGSKGLIRSRSAFTLLSLVTGSAMNLKPGLYSLKSGMTSGEILSKLVSGSRTEISVTVVEGYSVYDIDRLLSSLGVLKAGELVEANKKNFFEGRLFPDTYRFFKDSDVDQVVGKFLDTFASKTDQIFAGNDINSTSSPSGLNPRAVQGTSAPSFSEELLNSPQARRDERLILASLIEKEIPDFEDRKIVAGILLKRVKAGIPIQVDATICYVKEVAIYPRDASCYPLSALDFKIESPYNTYLHAGFPPTPIGNPGISALVAAIHPKSSPYWYYLSDPVTHKTIFSRDLEEQEGNRVKYLGNKKR</sequence>
<evidence type="ECO:0000256" key="1">
    <source>
        <dbReference type="ARBA" id="ARBA00022475"/>
    </source>
</evidence>
<dbReference type="HAMAP" id="MF_02065">
    <property type="entry name" value="MltG"/>
    <property type="match status" value="1"/>
</dbReference>
<dbReference type="GO" id="GO:0009252">
    <property type="term" value="P:peptidoglycan biosynthetic process"/>
    <property type="evidence" value="ECO:0007669"/>
    <property type="project" value="UniProtKB-UniRule"/>
</dbReference>
<dbReference type="PANTHER" id="PTHR30518">
    <property type="entry name" value="ENDOLYTIC MUREIN TRANSGLYCOSYLASE"/>
    <property type="match status" value="1"/>
</dbReference>
<keyword evidence="1 7" id="KW-1003">Cell membrane</keyword>
<dbReference type="Proteomes" id="UP000179106">
    <property type="component" value="Unassembled WGS sequence"/>
</dbReference>
<evidence type="ECO:0000313" key="9">
    <source>
        <dbReference type="Proteomes" id="UP000179106"/>
    </source>
</evidence>
<evidence type="ECO:0000313" key="8">
    <source>
        <dbReference type="EMBL" id="OGZ54330.1"/>
    </source>
</evidence>
<comment type="function">
    <text evidence="7">Functions as a peptidoglycan terminase that cleaves nascent peptidoglycan strands endolytically to terminate their elongation.</text>
</comment>
<evidence type="ECO:0000256" key="4">
    <source>
        <dbReference type="ARBA" id="ARBA00023136"/>
    </source>
</evidence>
<feature type="site" description="Important for catalytic activity" evidence="7">
    <location>
        <position position="237"/>
    </location>
</feature>
<dbReference type="EC" id="4.2.2.29" evidence="7"/>
<keyword evidence="2 7" id="KW-0812">Transmembrane</keyword>
<gene>
    <name evidence="7" type="primary">mltG</name>
    <name evidence="8" type="ORF">A3B25_03675</name>
</gene>
<evidence type="ECO:0000256" key="3">
    <source>
        <dbReference type="ARBA" id="ARBA00022989"/>
    </source>
</evidence>
<evidence type="ECO:0000256" key="7">
    <source>
        <dbReference type="HAMAP-Rule" id="MF_02065"/>
    </source>
</evidence>
<accession>A0A1G2GW64</accession>
<dbReference type="PANTHER" id="PTHR30518:SF2">
    <property type="entry name" value="ENDOLYTIC MUREIN TRANSGLYCOSYLASE"/>
    <property type="match status" value="1"/>
</dbReference>
<name>A0A1G2GW64_9BACT</name>
<feature type="transmembrane region" description="Helical" evidence="7">
    <location>
        <begin position="9"/>
        <end position="30"/>
    </location>
</feature>
<comment type="subcellular location">
    <subcellularLocation>
        <location evidence="7">Cell membrane</location>
        <topology evidence="7">Single-pass membrane protein</topology>
    </subcellularLocation>
</comment>
<dbReference type="Pfam" id="PF02618">
    <property type="entry name" value="YceG"/>
    <property type="match status" value="1"/>
</dbReference>
<keyword evidence="4 7" id="KW-0472">Membrane</keyword>
<comment type="similarity">
    <text evidence="7">Belongs to the transglycosylase MltG family.</text>
</comment>
<dbReference type="GO" id="GO:0071555">
    <property type="term" value="P:cell wall organization"/>
    <property type="evidence" value="ECO:0007669"/>
    <property type="project" value="UniProtKB-KW"/>
</dbReference>
<proteinExistence type="inferred from homology"/>
<dbReference type="EMBL" id="MHNW01000008">
    <property type="protein sequence ID" value="OGZ54330.1"/>
    <property type="molecule type" value="Genomic_DNA"/>
</dbReference>
<keyword evidence="5 7" id="KW-0456">Lyase</keyword>
<evidence type="ECO:0000256" key="2">
    <source>
        <dbReference type="ARBA" id="ARBA00022692"/>
    </source>
</evidence>
<dbReference type="STRING" id="1802126.A3B25_03675"/>
<dbReference type="GO" id="GO:0008932">
    <property type="term" value="F:lytic endotransglycosylase activity"/>
    <property type="evidence" value="ECO:0007669"/>
    <property type="project" value="UniProtKB-UniRule"/>
</dbReference>
<reference evidence="8 9" key="1">
    <citation type="journal article" date="2016" name="Nat. Commun.">
        <title>Thousands of microbial genomes shed light on interconnected biogeochemical processes in an aquifer system.</title>
        <authorList>
            <person name="Anantharaman K."/>
            <person name="Brown C.T."/>
            <person name="Hug L.A."/>
            <person name="Sharon I."/>
            <person name="Castelle C.J."/>
            <person name="Probst A.J."/>
            <person name="Thomas B.C."/>
            <person name="Singh A."/>
            <person name="Wilkins M.J."/>
            <person name="Karaoz U."/>
            <person name="Brodie E.L."/>
            <person name="Williams K.H."/>
            <person name="Hubbard S.S."/>
            <person name="Banfield J.F."/>
        </authorList>
    </citation>
    <scope>NUCLEOTIDE SEQUENCE [LARGE SCALE GENOMIC DNA]</scope>
</reference>
<dbReference type="NCBIfam" id="TIGR00247">
    <property type="entry name" value="endolytic transglycosylase MltG"/>
    <property type="match status" value="1"/>
</dbReference>
<evidence type="ECO:0000256" key="6">
    <source>
        <dbReference type="ARBA" id="ARBA00023316"/>
    </source>
</evidence>
<comment type="catalytic activity">
    <reaction evidence="7">
        <text>a peptidoglycan chain = a peptidoglycan chain with N-acetyl-1,6-anhydromuramyl-[peptide] at the reducing end + a peptidoglycan chain with N-acetylglucosamine at the non-reducing end.</text>
        <dbReference type="EC" id="4.2.2.29"/>
    </reaction>
</comment>
<keyword evidence="3 7" id="KW-1133">Transmembrane helix</keyword>
<dbReference type="AlphaFoldDB" id="A0A1G2GW64"/>
<dbReference type="Gene3D" id="3.30.1490.480">
    <property type="entry name" value="Endolytic murein transglycosylase"/>
    <property type="match status" value="1"/>
</dbReference>